<dbReference type="EMBL" id="JARKIB010000139">
    <property type="protein sequence ID" value="KAJ7733357.1"/>
    <property type="molecule type" value="Genomic_DNA"/>
</dbReference>
<name>A0AAD7I296_9AGAR</name>
<keyword evidence="3" id="KW-1185">Reference proteome</keyword>
<sequence length="429" mass="45913">MEYLNYDVAIREGKGVELAGWPADIKLADHANWSAETLRRLRASLLSGGIHWIKMTKAQHDELVAEHNTQREALGAGSLRPRKQRSDKGEARGPQKNKRQAAAGKRKGSRREEEEEDDDDDGSDGDDNDKEDDAAPIEQHAHVGATSALTAPFTHVAGVGLTSSLATATPALATQSFNMGAIPELNVLPEHLPSFPTDGFPEDFDFDSPEFLEMLNDPTAWMAAEGGSIASQTHAGAMAFVATPRSLDPSTCAPTPSSNAGVNATVTAPFSLGQSSTSTPADASGNSKCKRAAEDKSTERGSKSKKGERAADCGQWGSRKEATQEALRCWPAQGPPQGQNWGWEHGVTGSTCRAELPGGGIDGLMAAIRRLGAPPPLLKILKIMDTHTDIKARWRAAAIDGSNSEVIKDIENTHRHQARWRAAVIDGNH</sequence>
<feature type="region of interest" description="Disordered" evidence="1">
    <location>
        <begin position="70"/>
        <end position="133"/>
    </location>
</feature>
<feature type="compositionally biased region" description="Basic and acidic residues" evidence="1">
    <location>
        <begin position="291"/>
        <end position="311"/>
    </location>
</feature>
<comment type="caution">
    <text evidence="2">The sequence shown here is derived from an EMBL/GenBank/DDBJ whole genome shotgun (WGS) entry which is preliminary data.</text>
</comment>
<evidence type="ECO:0000256" key="1">
    <source>
        <dbReference type="SAM" id="MobiDB-lite"/>
    </source>
</evidence>
<evidence type="ECO:0000313" key="3">
    <source>
        <dbReference type="Proteomes" id="UP001215598"/>
    </source>
</evidence>
<proteinExistence type="predicted"/>
<gene>
    <name evidence="2" type="ORF">B0H16DRAFT_1768691</name>
</gene>
<dbReference type="Proteomes" id="UP001215598">
    <property type="component" value="Unassembled WGS sequence"/>
</dbReference>
<feature type="compositionally biased region" description="Acidic residues" evidence="1">
    <location>
        <begin position="113"/>
        <end position="133"/>
    </location>
</feature>
<dbReference type="AlphaFoldDB" id="A0AAD7I296"/>
<feature type="region of interest" description="Disordered" evidence="1">
    <location>
        <begin position="271"/>
        <end position="318"/>
    </location>
</feature>
<feature type="compositionally biased region" description="Basic and acidic residues" evidence="1">
    <location>
        <begin position="84"/>
        <end position="93"/>
    </location>
</feature>
<evidence type="ECO:0000313" key="2">
    <source>
        <dbReference type="EMBL" id="KAJ7733357.1"/>
    </source>
</evidence>
<feature type="compositionally biased region" description="Polar residues" evidence="1">
    <location>
        <begin position="271"/>
        <end position="287"/>
    </location>
</feature>
<reference evidence="2" key="1">
    <citation type="submission" date="2023-03" db="EMBL/GenBank/DDBJ databases">
        <title>Massive genome expansion in bonnet fungi (Mycena s.s.) driven by repeated elements and novel gene families across ecological guilds.</title>
        <authorList>
            <consortium name="Lawrence Berkeley National Laboratory"/>
            <person name="Harder C.B."/>
            <person name="Miyauchi S."/>
            <person name="Viragh M."/>
            <person name="Kuo A."/>
            <person name="Thoen E."/>
            <person name="Andreopoulos B."/>
            <person name="Lu D."/>
            <person name="Skrede I."/>
            <person name="Drula E."/>
            <person name="Henrissat B."/>
            <person name="Morin E."/>
            <person name="Kohler A."/>
            <person name="Barry K."/>
            <person name="LaButti K."/>
            <person name="Morin E."/>
            <person name="Salamov A."/>
            <person name="Lipzen A."/>
            <person name="Mereny Z."/>
            <person name="Hegedus B."/>
            <person name="Baldrian P."/>
            <person name="Stursova M."/>
            <person name="Weitz H."/>
            <person name="Taylor A."/>
            <person name="Grigoriev I.V."/>
            <person name="Nagy L.G."/>
            <person name="Martin F."/>
            <person name="Kauserud H."/>
        </authorList>
    </citation>
    <scope>NUCLEOTIDE SEQUENCE</scope>
    <source>
        <strain evidence="2">CBHHK182m</strain>
    </source>
</reference>
<organism evidence="2 3">
    <name type="scientific">Mycena metata</name>
    <dbReference type="NCBI Taxonomy" id="1033252"/>
    <lineage>
        <taxon>Eukaryota</taxon>
        <taxon>Fungi</taxon>
        <taxon>Dikarya</taxon>
        <taxon>Basidiomycota</taxon>
        <taxon>Agaricomycotina</taxon>
        <taxon>Agaricomycetes</taxon>
        <taxon>Agaricomycetidae</taxon>
        <taxon>Agaricales</taxon>
        <taxon>Marasmiineae</taxon>
        <taxon>Mycenaceae</taxon>
        <taxon>Mycena</taxon>
    </lineage>
</organism>
<accession>A0AAD7I296</accession>
<protein>
    <submittedName>
        <fullName evidence="2">Uncharacterized protein</fullName>
    </submittedName>
</protein>
<feature type="compositionally biased region" description="Basic residues" evidence="1">
    <location>
        <begin position="95"/>
        <end position="109"/>
    </location>
</feature>